<evidence type="ECO:0000313" key="2">
    <source>
        <dbReference type="Proteomes" id="UP001163835"/>
    </source>
</evidence>
<dbReference type="EMBL" id="MU795204">
    <property type="protein sequence ID" value="KAJ3808709.1"/>
    <property type="molecule type" value="Genomic_DNA"/>
</dbReference>
<reference evidence="1" key="1">
    <citation type="submission" date="2022-09" db="EMBL/GenBank/DDBJ databases">
        <title>A Global Phylogenomic Analysis of the Shiitake Genus Lentinula.</title>
        <authorList>
            <consortium name="DOE Joint Genome Institute"/>
            <person name="Sierra-Patev S."/>
            <person name="Min B."/>
            <person name="Naranjo-Ortiz M."/>
            <person name="Looney B."/>
            <person name="Konkel Z."/>
            <person name="Slot J.C."/>
            <person name="Sakamoto Y."/>
            <person name="Steenwyk J.L."/>
            <person name="Rokas A."/>
            <person name="Carro J."/>
            <person name="Camarero S."/>
            <person name="Ferreira P."/>
            <person name="Molpeceres G."/>
            <person name="Ruiz-Duenas F.J."/>
            <person name="Serrano A."/>
            <person name="Henrissat B."/>
            <person name="Drula E."/>
            <person name="Hughes K.W."/>
            <person name="Mata J.L."/>
            <person name="Ishikawa N.K."/>
            <person name="Vargas-Isla R."/>
            <person name="Ushijima S."/>
            <person name="Smith C.A."/>
            <person name="Ahrendt S."/>
            <person name="Andreopoulos W."/>
            <person name="He G."/>
            <person name="Labutti K."/>
            <person name="Lipzen A."/>
            <person name="Ng V."/>
            <person name="Riley R."/>
            <person name="Sandor L."/>
            <person name="Barry K."/>
            <person name="Martinez A.T."/>
            <person name="Xiao Y."/>
            <person name="Gibbons J.G."/>
            <person name="Terashima K."/>
            <person name="Grigoriev I.V."/>
            <person name="Hibbett D.S."/>
        </authorList>
    </citation>
    <scope>NUCLEOTIDE SEQUENCE</scope>
    <source>
        <strain evidence="1">TMI1499</strain>
    </source>
</reference>
<sequence length="563" mass="62671">MLASDPTYPLFPVLAFIGFVLCAIPLSWHLQAWNSGTCAFMIWTGLACLITSINSIVWADNALNIAPIWCDISSQVILAASVGIPASTLCISRRLYHITSTRTVSITRDDKIRAIYVDLAIAVGLPIIMLGLHLVVQGHRFDIFEEYGCTSVTYNTLPAYFLYYMWPIAIGLVSLVYSSFILKTFYMRRIHFNQVLSSNGMVNPSRYLRLMLLAMIDIMCTLPLGIYTIYISLKGLPLAPWISWDDTHFDFAFVQLVPAVIWRSSFRTYTSIQITRWLPVVCAYVFFALFGFAEEALKNYRRAFWFFAGRFGFHPVSHGRKGKGALSTLKSLKLKSDDTDLPPAYVTPTEPVIPLARKSFLEADSRSTICFPDDDDVELGPYRKSFTCLNSDDAPSSPSSSTSACGPRTPITPTAAPPLYVDSRYDDTAALSLSKRENDRPLETAVSLPEMDIPYPTIRASSCSHEAIQNHDSHEREEDRISISDTYIDSRPTSPAPAFIPQRVPTPMPFTASELPTPPPPALAFHRPFSPPSIYLMTMSQVDRDAGPQNGIVVTVQSSCESS</sequence>
<accession>A0ACC1TW03</accession>
<dbReference type="Proteomes" id="UP001163835">
    <property type="component" value="Unassembled WGS sequence"/>
</dbReference>
<organism evidence="1 2">
    <name type="scientific">Lentinula aff. lateritia</name>
    <dbReference type="NCBI Taxonomy" id="2804960"/>
    <lineage>
        <taxon>Eukaryota</taxon>
        <taxon>Fungi</taxon>
        <taxon>Dikarya</taxon>
        <taxon>Basidiomycota</taxon>
        <taxon>Agaricomycotina</taxon>
        <taxon>Agaricomycetes</taxon>
        <taxon>Agaricomycetidae</taxon>
        <taxon>Agaricales</taxon>
        <taxon>Marasmiineae</taxon>
        <taxon>Omphalotaceae</taxon>
        <taxon>Lentinula</taxon>
    </lineage>
</organism>
<protein>
    <submittedName>
        <fullName evidence="1">Pheromone receptor</fullName>
    </submittedName>
</protein>
<keyword evidence="1" id="KW-0675">Receptor</keyword>
<name>A0ACC1TW03_9AGAR</name>
<evidence type="ECO:0000313" key="1">
    <source>
        <dbReference type="EMBL" id="KAJ3808709.1"/>
    </source>
</evidence>
<comment type="caution">
    <text evidence="1">The sequence shown here is derived from an EMBL/GenBank/DDBJ whole genome shotgun (WGS) entry which is preliminary data.</text>
</comment>
<gene>
    <name evidence="1" type="ORF">F5876DRAFT_78482</name>
</gene>
<keyword evidence="2" id="KW-1185">Reference proteome</keyword>
<proteinExistence type="predicted"/>